<reference evidence="3 4" key="1">
    <citation type="submission" date="2018-10" db="EMBL/GenBank/DDBJ databases">
        <title>A high-quality apple genome assembly.</title>
        <authorList>
            <person name="Hu J."/>
        </authorList>
    </citation>
    <scope>NUCLEOTIDE SEQUENCE [LARGE SCALE GENOMIC DNA]</scope>
    <source>
        <strain evidence="4">cv. HFTH1</strain>
        <tissue evidence="3">Young leaf</tissue>
    </source>
</reference>
<dbReference type="OrthoDB" id="411584at2759"/>
<dbReference type="AlphaFoldDB" id="A0A498HTD0"/>
<evidence type="ECO:0000313" key="3">
    <source>
        <dbReference type="EMBL" id="RXH72143.1"/>
    </source>
</evidence>
<dbReference type="InterPro" id="IPR003808">
    <property type="entry name" value="Fe-S_metab-assoc_dom"/>
</dbReference>
<dbReference type="Pfam" id="PF02657">
    <property type="entry name" value="SufE"/>
    <property type="match status" value="1"/>
</dbReference>
<dbReference type="SMR" id="A0A498HTD0"/>
<dbReference type="Gene3D" id="3.90.1010.10">
    <property type="match status" value="1"/>
</dbReference>
<comment type="caution">
    <text evidence="3">The sequence shown here is derived from an EMBL/GenBank/DDBJ whole genome shotgun (WGS) entry which is preliminary data.</text>
</comment>
<gene>
    <name evidence="3" type="ORF">DVH24_033681</name>
</gene>
<feature type="domain" description="Fe-S metabolism associated" evidence="2">
    <location>
        <begin position="91"/>
        <end position="210"/>
    </location>
</feature>
<sequence length="228" mass="25081">MNATVITTTTLPHFSSSRSAAAESSSNRQLHNLIPAKLKLDKQNNRCSLSIKCSPSRGIRITSALALTAAEAPPSKATEMVADKIKRLVLEFKSLAEPIDRVKRLLHYAARLPPDNVSAREPESRVQGCSTQVWVEAEMDEAGRIRFRADSDSEISKGFCSCLIWMLDGAEAGEVLAVETHDLQDVNVGVYGKVNSRVNTWHNVLLAMQRKAQALVTERKQGIRGTNQ</sequence>
<dbReference type="Proteomes" id="UP000290289">
    <property type="component" value="Chromosome 16"/>
</dbReference>
<dbReference type="SUPFAM" id="SSF82649">
    <property type="entry name" value="SufE/NifU"/>
    <property type="match status" value="1"/>
</dbReference>
<dbReference type="PANTHER" id="PTHR43597">
    <property type="entry name" value="SULFUR ACCEPTOR PROTEIN CSDE"/>
    <property type="match status" value="1"/>
</dbReference>
<evidence type="ECO:0000313" key="4">
    <source>
        <dbReference type="Proteomes" id="UP000290289"/>
    </source>
</evidence>
<keyword evidence="4" id="KW-1185">Reference proteome</keyword>
<dbReference type="EMBL" id="RDQH01000342">
    <property type="protein sequence ID" value="RXH72143.1"/>
    <property type="molecule type" value="Genomic_DNA"/>
</dbReference>
<dbReference type="PANTHER" id="PTHR43597:SF5">
    <property type="entry name" value="SUFE-LIKE PROTEIN 2, CHLOROPLASTIC"/>
    <property type="match status" value="1"/>
</dbReference>
<organism evidence="3 4">
    <name type="scientific">Malus domestica</name>
    <name type="common">Apple</name>
    <name type="synonym">Pyrus malus</name>
    <dbReference type="NCBI Taxonomy" id="3750"/>
    <lineage>
        <taxon>Eukaryota</taxon>
        <taxon>Viridiplantae</taxon>
        <taxon>Streptophyta</taxon>
        <taxon>Embryophyta</taxon>
        <taxon>Tracheophyta</taxon>
        <taxon>Spermatophyta</taxon>
        <taxon>Magnoliopsida</taxon>
        <taxon>eudicotyledons</taxon>
        <taxon>Gunneridae</taxon>
        <taxon>Pentapetalae</taxon>
        <taxon>rosids</taxon>
        <taxon>fabids</taxon>
        <taxon>Rosales</taxon>
        <taxon>Rosaceae</taxon>
        <taxon>Amygdaloideae</taxon>
        <taxon>Maleae</taxon>
        <taxon>Malus</taxon>
    </lineage>
</organism>
<dbReference type="Gramene" id="mRNA:MD16G0088400">
    <property type="protein sequence ID" value="CDS:MD16G0088400.1"/>
    <property type="gene ID" value="MD16G0088400"/>
</dbReference>
<evidence type="ECO:0000259" key="2">
    <source>
        <dbReference type="Pfam" id="PF02657"/>
    </source>
</evidence>
<accession>A0A498HTD0</accession>
<name>A0A498HTD0_MALDO</name>
<evidence type="ECO:0000256" key="1">
    <source>
        <dbReference type="ARBA" id="ARBA00010282"/>
    </source>
</evidence>
<protein>
    <recommendedName>
        <fullName evidence="2">Fe-S metabolism associated domain-containing protein</fullName>
    </recommendedName>
</protein>
<proteinExistence type="inferred from homology"/>
<comment type="similarity">
    <text evidence="1">Belongs to the SufE family.</text>
</comment>
<dbReference type="STRING" id="3750.A0A498HTD0"/>